<accession>A0ABY5Z2Y2</accession>
<keyword evidence="3" id="KW-1133">Transmembrane helix</keyword>
<dbReference type="PANTHER" id="PTHR43405">
    <property type="entry name" value="GLYCOSYL HYDROLASE DIGH"/>
    <property type="match status" value="1"/>
</dbReference>
<dbReference type="PANTHER" id="PTHR43405:SF1">
    <property type="entry name" value="GLYCOSYL HYDROLASE DIGH"/>
    <property type="match status" value="1"/>
</dbReference>
<proteinExistence type="predicted"/>
<keyword evidence="3" id="KW-0472">Membrane</keyword>
<feature type="domain" description="Glycosyl hydrolase-like 10" evidence="4">
    <location>
        <begin position="96"/>
        <end position="418"/>
    </location>
</feature>
<evidence type="ECO:0000313" key="5">
    <source>
        <dbReference type="EMBL" id="UWZ36152.1"/>
    </source>
</evidence>
<evidence type="ECO:0000256" key="3">
    <source>
        <dbReference type="SAM" id="Phobius"/>
    </source>
</evidence>
<keyword evidence="6" id="KW-1185">Reference proteome</keyword>
<name>A0ABY5Z2Y2_9ACTN</name>
<dbReference type="InterPro" id="IPR017853">
    <property type="entry name" value="GH"/>
</dbReference>
<evidence type="ECO:0000256" key="2">
    <source>
        <dbReference type="SAM" id="MobiDB-lite"/>
    </source>
</evidence>
<reference evidence="5" key="1">
    <citation type="submission" date="2021-04" db="EMBL/GenBank/DDBJ databases">
        <title>Biosynthetic gene clusters of Dactylosporangioum roseum.</title>
        <authorList>
            <person name="Hartkoorn R.C."/>
            <person name="Beaudoing E."/>
            <person name="Hot D."/>
            <person name="Moureu S."/>
        </authorList>
    </citation>
    <scope>NUCLEOTIDE SEQUENCE</scope>
    <source>
        <strain evidence="5">NRRL B-16295</strain>
    </source>
</reference>
<dbReference type="SUPFAM" id="SSF51445">
    <property type="entry name" value="(Trans)glycosidases"/>
    <property type="match status" value="1"/>
</dbReference>
<keyword evidence="3" id="KW-0812">Transmembrane</keyword>
<feature type="region of interest" description="Disordered" evidence="2">
    <location>
        <begin position="63"/>
        <end position="88"/>
    </location>
</feature>
<feature type="compositionally biased region" description="Basic and acidic residues" evidence="2">
    <location>
        <begin position="70"/>
        <end position="86"/>
    </location>
</feature>
<protein>
    <submittedName>
        <fullName evidence="5">Family 10 glycosylhydrolase</fullName>
    </submittedName>
</protein>
<dbReference type="Gene3D" id="3.20.20.80">
    <property type="entry name" value="Glycosidases"/>
    <property type="match status" value="1"/>
</dbReference>
<dbReference type="EMBL" id="CP073721">
    <property type="protein sequence ID" value="UWZ36152.1"/>
    <property type="molecule type" value="Genomic_DNA"/>
</dbReference>
<dbReference type="InterPro" id="IPR003790">
    <property type="entry name" value="GHL10"/>
</dbReference>
<feature type="transmembrane region" description="Helical" evidence="3">
    <location>
        <begin position="34"/>
        <end position="56"/>
    </location>
</feature>
<organism evidence="5 6">
    <name type="scientific">Dactylosporangium roseum</name>
    <dbReference type="NCBI Taxonomy" id="47989"/>
    <lineage>
        <taxon>Bacteria</taxon>
        <taxon>Bacillati</taxon>
        <taxon>Actinomycetota</taxon>
        <taxon>Actinomycetes</taxon>
        <taxon>Micromonosporales</taxon>
        <taxon>Micromonosporaceae</taxon>
        <taxon>Dactylosporangium</taxon>
    </lineage>
</organism>
<keyword evidence="1" id="KW-0732">Signal</keyword>
<gene>
    <name evidence="5" type="ORF">Drose_34690</name>
</gene>
<sequence length="558" mass="61937">MGRSSRSWRIACHPNPVGGQTGPVRHRPSRRPPVLPVVIGIVLAIVAGVGAVRAVWVSGSTGEGAGTSEARVDNRADRASRGDARCDGAPLTAPRELRGIWITTVDNIDWPSRRGLPDDQIKAEYLGWLDLARQRNLNAVFVHVRPSGDALWPSQYAPWSEWITGVRGKAPGFDLMKWMIDETHARNIEFHAWFNPYRGSQPAPNGAGPDINALAPDHPLRKHPEWAVVYPSVGTTGSRLHFNPGIPEAREFVEDSMLEAVEKYDVDGVHFDDFFYQYPVGDQDYPDEAAHRQYGGGKSKADWRRDNVNKLVEEMSRRIHKLKPWVKFGISPFGIWRNTTADPAGSPTRGLQSYDEIYADTRLWVQREWLDYIVPQLYWHIGFDVADYAKLLPWWVNVVKNTRVQLYIGQADYRVGQSGVWSDPAELDRQLALNRTYPQVTGSVHFSAKSMRGDALGSVSKYAAHFYSTPALPPVMAHLPDHTPDAPKVTRQAGGDKVTLRWQSKGASAAVYRVDGGKAHLVATRRGGDGEWSGAAGTYCVTALDRSWNESAPAIPAG</sequence>
<evidence type="ECO:0000256" key="1">
    <source>
        <dbReference type="ARBA" id="ARBA00022729"/>
    </source>
</evidence>
<dbReference type="Pfam" id="PF02638">
    <property type="entry name" value="GHL10"/>
    <property type="match status" value="1"/>
</dbReference>
<dbReference type="InterPro" id="IPR052177">
    <property type="entry name" value="Divisome_Glycosyl_Hydrolase"/>
</dbReference>
<dbReference type="Proteomes" id="UP001058271">
    <property type="component" value="Chromosome"/>
</dbReference>
<evidence type="ECO:0000313" key="6">
    <source>
        <dbReference type="Proteomes" id="UP001058271"/>
    </source>
</evidence>
<evidence type="ECO:0000259" key="4">
    <source>
        <dbReference type="Pfam" id="PF02638"/>
    </source>
</evidence>